<dbReference type="Gene3D" id="1.10.10.10">
    <property type="entry name" value="Winged helix-like DNA-binding domain superfamily/Winged helix DNA-binding domain"/>
    <property type="match status" value="1"/>
</dbReference>
<dbReference type="SUPFAM" id="SSF55811">
    <property type="entry name" value="Nudix"/>
    <property type="match status" value="1"/>
</dbReference>
<feature type="domain" description="Nudix hydrolase" evidence="1">
    <location>
        <begin position="2"/>
        <end position="206"/>
    </location>
</feature>
<dbReference type="InterPro" id="IPR036866">
    <property type="entry name" value="RibonucZ/Hydroxyglut_hydro"/>
</dbReference>
<dbReference type="Proteomes" id="UP000013165">
    <property type="component" value="Unassembled WGS sequence"/>
</dbReference>
<dbReference type="InterPro" id="IPR001279">
    <property type="entry name" value="Metallo-B-lactamas"/>
</dbReference>
<dbReference type="SMART" id="SM00849">
    <property type="entry name" value="Lactamase_B"/>
    <property type="match status" value="1"/>
</dbReference>
<sequence>MQPRPASTLALLRESNTGFEVLMLQRSHQAVFLPGFYVFPGGAVDEGDQHADLLPHLHGHDDTSASAMLNLDAGGLGYLTAAIRECFEEAGLLLAQDHDGHPLSAQHPAFNDARERLTGGELDLLALCREHRLRLPLDRLAYIDHWITPPGPPRRFDTRFFVAEAPSGQIARHDGEETIDHCWLSPQAALEEHRAGERLFGAPTLTVLRRLARYGTLTEALGSAARAKPQSFPTETWPARRNGEIVQLNPGQPAYQEARKLDPHGWGTANAEIEPGEWVQLAERVWRLTVPNPSVMTGPGTNTYLIEDPAGHLVIDPGPEHDEHLQRILDKTGGHLRYILATHTHGDHSPGIGPLRAATGAMTIGLAPPEDGLQDMTFTPDHRPVNGETIALEQTQVKILHTPGHASNHLCFLHEGEHMLFSGDHIMQGSTVVINPPDGDMKAYLDSLNCLLEEEIDWIAPGHGFLMGYPQMVVDYLVTHRLSRERKVIAALQKLGPAILENLVTEAYADADPSLHRIAARSLLAHLLKLEKDGRAQREENHWVWIA</sequence>
<dbReference type="STRING" id="626887.J057_08586"/>
<dbReference type="PATRIC" id="fig|626887.3.peg.1714"/>
<reference evidence="2 3" key="1">
    <citation type="journal article" date="2013" name="Genome Announc.">
        <title>Genome Sequence of the Polycyclic Aromatic Hydrocarbon-Degrading Bacterium Strain Marinobacter nanhaiticus D15-8WT.</title>
        <authorList>
            <person name="Cui Z."/>
            <person name="Gao W."/>
            <person name="Li Q."/>
            <person name="Xu G."/>
            <person name="Zheng L."/>
        </authorList>
    </citation>
    <scope>NUCLEOTIDE SEQUENCE [LARGE SCALE GENOMIC DNA]</scope>
    <source>
        <strain evidence="2 3">D15-8W</strain>
    </source>
</reference>
<dbReference type="InterPro" id="IPR015797">
    <property type="entry name" value="NUDIX_hydrolase-like_dom_sf"/>
</dbReference>
<dbReference type="CDD" id="cd16278">
    <property type="entry name" value="metallo-hydrolase-like_MBL-fold"/>
    <property type="match status" value="1"/>
</dbReference>
<protein>
    <submittedName>
        <fullName evidence="2">MBL fold metallo-hydrolase</fullName>
    </submittedName>
</protein>
<dbReference type="PANTHER" id="PTHR23131">
    <property type="entry name" value="ENDORIBONUCLEASE LACTB2"/>
    <property type="match status" value="1"/>
</dbReference>
<gene>
    <name evidence="2" type="ORF">J057_08586</name>
</gene>
<dbReference type="Pfam" id="PF00753">
    <property type="entry name" value="Lactamase_B"/>
    <property type="match status" value="1"/>
</dbReference>
<dbReference type="InterPro" id="IPR041516">
    <property type="entry name" value="LACTB2_WH"/>
</dbReference>
<dbReference type="InterPro" id="IPR050662">
    <property type="entry name" value="Sec-metab_biosynth-thioest"/>
</dbReference>
<dbReference type="CDD" id="cd18870">
    <property type="entry name" value="NUDIX_AcylCoAdiphos_Nudt19"/>
    <property type="match status" value="1"/>
</dbReference>
<evidence type="ECO:0000313" key="3">
    <source>
        <dbReference type="Proteomes" id="UP000013165"/>
    </source>
</evidence>
<dbReference type="PROSITE" id="PS51462">
    <property type="entry name" value="NUDIX"/>
    <property type="match status" value="1"/>
</dbReference>
<dbReference type="InterPro" id="IPR036388">
    <property type="entry name" value="WH-like_DNA-bd_sf"/>
</dbReference>
<dbReference type="HOGENOM" id="CLU_536191_0_0_6"/>
<accession>N6W5A5</accession>
<dbReference type="InterPro" id="IPR000086">
    <property type="entry name" value="NUDIX_hydrolase_dom"/>
</dbReference>
<comment type="caution">
    <text evidence="2">The sequence shown here is derived from an EMBL/GenBank/DDBJ whole genome shotgun (WGS) entry which is preliminary data.</text>
</comment>
<dbReference type="GO" id="GO:0016787">
    <property type="term" value="F:hydrolase activity"/>
    <property type="evidence" value="ECO:0007669"/>
    <property type="project" value="UniProtKB-KW"/>
</dbReference>
<evidence type="ECO:0000313" key="2">
    <source>
        <dbReference type="EMBL" id="ENO15394.2"/>
    </source>
</evidence>
<dbReference type="eggNOG" id="COG0491">
    <property type="taxonomic scope" value="Bacteria"/>
</dbReference>
<keyword evidence="2" id="KW-0378">Hydrolase</keyword>
<dbReference type="EMBL" id="APLQ01000011">
    <property type="protein sequence ID" value="ENO15394.2"/>
    <property type="molecule type" value="Genomic_DNA"/>
</dbReference>
<name>N6W5A5_9GAMM</name>
<dbReference type="AlphaFoldDB" id="N6W5A5"/>
<keyword evidence="3" id="KW-1185">Reference proteome</keyword>
<proteinExistence type="predicted"/>
<dbReference type="Gene3D" id="3.90.79.10">
    <property type="entry name" value="Nucleoside Triphosphate Pyrophosphohydrolase"/>
    <property type="match status" value="1"/>
</dbReference>
<dbReference type="OrthoDB" id="9788263at2"/>
<dbReference type="PANTHER" id="PTHR23131:SF0">
    <property type="entry name" value="ENDORIBONUCLEASE LACTB2"/>
    <property type="match status" value="1"/>
</dbReference>
<dbReference type="SUPFAM" id="SSF56281">
    <property type="entry name" value="Metallo-hydrolase/oxidoreductase"/>
    <property type="match status" value="1"/>
</dbReference>
<dbReference type="Pfam" id="PF17778">
    <property type="entry name" value="WHD_BLACT"/>
    <property type="match status" value="1"/>
</dbReference>
<dbReference type="Gene3D" id="3.60.15.10">
    <property type="entry name" value="Ribonuclease Z/Hydroxyacylglutathione hydrolase-like"/>
    <property type="match status" value="1"/>
</dbReference>
<evidence type="ECO:0000259" key="1">
    <source>
        <dbReference type="PROSITE" id="PS51462"/>
    </source>
</evidence>
<dbReference type="RefSeq" id="WP_040882340.1">
    <property type="nucleotide sequence ID" value="NZ_AP028878.1"/>
</dbReference>
<organism evidence="2 3">
    <name type="scientific">Marinobacter nanhaiticus D15-8W</name>
    <dbReference type="NCBI Taxonomy" id="626887"/>
    <lineage>
        <taxon>Bacteria</taxon>
        <taxon>Pseudomonadati</taxon>
        <taxon>Pseudomonadota</taxon>
        <taxon>Gammaproteobacteria</taxon>
        <taxon>Pseudomonadales</taxon>
        <taxon>Marinobacteraceae</taxon>
        <taxon>Marinobacter</taxon>
    </lineage>
</organism>